<evidence type="ECO:0000313" key="7">
    <source>
        <dbReference type="Proteomes" id="UP000007882"/>
    </source>
</evidence>
<dbReference type="InterPro" id="IPR050356">
    <property type="entry name" value="SulA_CellDiv_inhibitor"/>
</dbReference>
<dbReference type="InterPro" id="IPR001126">
    <property type="entry name" value="UmuC"/>
</dbReference>
<organism evidence="6 7">
    <name type="scientific">Actinoplanes missouriensis (strain ATCC 14538 / DSM 43046 / CBS 188.64 / JCM 3121 / NBRC 102363 / NCIMB 12654 / NRRL B-3342 / UNCC 431)</name>
    <dbReference type="NCBI Taxonomy" id="512565"/>
    <lineage>
        <taxon>Bacteria</taxon>
        <taxon>Bacillati</taxon>
        <taxon>Actinomycetota</taxon>
        <taxon>Actinomycetes</taxon>
        <taxon>Micromonosporales</taxon>
        <taxon>Micromonosporaceae</taxon>
        <taxon>Actinoplanes</taxon>
    </lineage>
</organism>
<sequence>METAVRALLVWCPDWPIVAAEIVEGVPADAPVVVLSANRVLACSEAARREGVRRGLRRREAQSRCPHVIVVEHDPGRDARAFEPVVAAIEEVVAGIEVIRPGACAVAARGPARYFGSEEAAAERIVEQVAQACAVESQVGIADGVFAAGIAARTGVVVAAGGTREFLSPVPVAALEKPDLTDLLKRLGVETLGQFAALPASDVATRFGFEGALAHRLASGSDHRPLALRQPPPDVAVEESYDEPLDRVDMAAFAGRALAERLHERLAAHGLACTRLGVEAVTADGQELYRVWRHDGVLTSAAIAERVRWQLDGWLTGARRGGMNGPTAGLVRLRLVPDGVMVHLGLQPGLWGEAGAERERAHRAFSRVQGLLGPESVVTMVLGGGRSADDQVRLVPWGDEREPSRPAAPLREPIPGIVTEPLVGKMASVTHLRPIQVLDTSENVLIETRQPSAARQPVKKGAKRKPALPPWPGRIPRPSPAIVLPEPLPAVVRDADGHPVGVSARLELTGTPATLTVGKSAERGLITGWAGPWPIDERWWAPEEARRRARFQVTTEDGRALLLSLAQGHWCVEAIYD</sequence>
<evidence type="ECO:0000256" key="3">
    <source>
        <dbReference type="ARBA" id="ARBA00025589"/>
    </source>
</evidence>
<reference evidence="6 7" key="1">
    <citation type="submission" date="2012-02" db="EMBL/GenBank/DDBJ databases">
        <title>Complete genome sequence of Actinoplanes missouriensis 431 (= NBRC 102363).</title>
        <authorList>
            <person name="Ohnishi Y."/>
            <person name="Ishikawa J."/>
            <person name="Sekine M."/>
            <person name="Hosoyama A."/>
            <person name="Harada T."/>
            <person name="Narita H."/>
            <person name="Hata T."/>
            <person name="Konno Y."/>
            <person name="Tutikane K."/>
            <person name="Fujita N."/>
            <person name="Horinouchi S."/>
            <person name="Hayakawa M."/>
        </authorList>
    </citation>
    <scope>NUCLEOTIDE SEQUENCE [LARGE SCALE GENOMIC DNA]</scope>
    <source>
        <strain evidence="7">ATCC 14538 / DSM 43046 / CBS 188.64 / JCM 3121 / NBRC 102363 / NCIMB 12654 / NRRL B-3342 / UNCC 431</strain>
    </source>
</reference>
<feature type="region of interest" description="Disordered" evidence="4">
    <location>
        <begin position="451"/>
        <end position="474"/>
    </location>
</feature>
<protein>
    <recommendedName>
        <fullName evidence="5">UmuC domain-containing protein</fullName>
    </recommendedName>
</protein>
<dbReference type="CDD" id="cd03468">
    <property type="entry name" value="PolY_like"/>
    <property type="match status" value="1"/>
</dbReference>
<evidence type="ECO:0000256" key="2">
    <source>
        <dbReference type="ARBA" id="ARBA00022763"/>
    </source>
</evidence>
<keyword evidence="7" id="KW-1185">Reference proteome</keyword>
<dbReference type="Proteomes" id="UP000007882">
    <property type="component" value="Chromosome"/>
</dbReference>
<feature type="compositionally biased region" description="Basic residues" evidence="4">
    <location>
        <begin position="457"/>
        <end position="466"/>
    </location>
</feature>
<dbReference type="HOGENOM" id="CLU_026357_0_0_11"/>
<evidence type="ECO:0000256" key="4">
    <source>
        <dbReference type="SAM" id="MobiDB-lite"/>
    </source>
</evidence>
<comment type="similarity">
    <text evidence="1">Belongs to the DNA polymerase type-Y family.</text>
</comment>
<name>I0H134_ACTM4</name>
<dbReference type="PROSITE" id="PS50173">
    <property type="entry name" value="UMUC"/>
    <property type="match status" value="1"/>
</dbReference>
<dbReference type="InterPro" id="IPR043128">
    <property type="entry name" value="Rev_trsase/Diguanyl_cyclase"/>
</dbReference>
<dbReference type="KEGG" id="ams:AMIS_15010"/>
<dbReference type="PANTHER" id="PTHR35369:SF2">
    <property type="entry name" value="BLR3025 PROTEIN"/>
    <property type="match status" value="1"/>
</dbReference>
<dbReference type="SUPFAM" id="SSF56672">
    <property type="entry name" value="DNA/RNA polymerases"/>
    <property type="match status" value="1"/>
</dbReference>
<dbReference type="GO" id="GO:0006281">
    <property type="term" value="P:DNA repair"/>
    <property type="evidence" value="ECO:0007669"/>
    <property type="project" value="InterPro"/>
</dbReference>
<feature type="domain" description="UmuC" evidence="5">
    <location>
        <begin position="31"/>
        <end position="153"/>
    </location>
</feature>
<gene>
    <name evidence="6" type="ordered locus">AMIS_15010</name>
</gene>
<dbReference type="STRING" id="512565.AMIS_15010"/>
<dbReference type="RefSeq" id="WP_014441618.1">
    <property type="nucleotide sequence ID" value="NC_017093.1"/>
</dbReference>
<dbReference type="PANTHER" id="PTHR35369">
    <property type="entry name" value="BLR3025 PROTEIN-RELATED"/>
    <property type="match status" value="1"/>
</dbReference>
<dbReference type="InterPro" id="IPR043502">
    <property type="entry name" value="DNA/RNA_pol_sf"/>
</dbReference>
<comment type="function">
    <text evidence="3">Poorly processive, error-prone DNA polymerase involved in untargeted mutagenesis. Copies undamaged DNA at stalled replication forks, which arise in vivo from mismatched or misaligned primer ends. These misaligned primers can be extended by PolIV. Exhibits no 3'-5' exonuclease (proofreading) activity. May be involved in translesional synthesis, in conjunction with the beta clamp from PolIII.</text>
</comment>
<dbReference type="Pfam" id="PF00817">
    <property type="entry name" value="IMS"/>
    <property type="match status" value="1"/>
</dbReference>
<proteinExistence type="inferred from homology"/>
<dbReference type="PATRIC" id="fig|512565.3.peg.1510"/>
<dbReference type="Gene3D" id="3.30.70.270">
    <property type="match status" value="1"/>
</dbReference>
<dbReference type="Gene3D" id="3.40.1170.60">
    <property type="match status" value="1"/>
</dbReference>
<evidence type="ECO:0000256" key="1">
    <source>
        <dbReference type="ARBA" id="ARBA00010945"/>
    </source>
</evidence>
<dbReference type="AlphaFoldDB" id="I0H134"/>
<dbReference type="eggNOG" id="COG0389">
    <property type="taxonomic scope" value="Bacteria"/>
</dbReference>
<evidence type="ECO:0000259" key="5">
    <source>
        <dbReference type="PROSITE" id="PS50173"/>
    </source>
</evidence>
<dbReference type="EMBL" id="AP012319">
    <property type="protein sequence ID" value="BAL86721.1"/>
    <property type="molecule type" value="Genomic_DNA"/>
</dbReference>
<keyword evidence="2" id="KW-0227">DNA damage</keyword>
<dbReference type="OrthoDB" id="5244088at2"/>
<evidence type="ECO:0000313" key="6">
    <source>
        <dbReference type="EMBL" id="BAL86721.1"/>
    </source>
</evidence>
<accession>I0H134</accession>